<organism evidence="2 3">
    <name type="scientific">Coralloluteibacterium thermophilum</name>
    <dbReference type="NCBI Taxonomy" id="2707049"/>
    <lineage>
        <taxon>Bacteria</taxon>
        <taxon>Pseudomonadati</taxon>
        <taxon>Pseudomonadota</taxon>
        <taxon>Gammaproteobacteria</taxon>
        <taxon>Lysobacterales</taxon>
        <taxon>Lysobacteraceae</taxon>
        <taxon>Coralloluteibacterium</taxon>
    </lineage>
</organism>
<dbReference type="Proteomes" id="UP001595892">
    <property type="component" value="Unassembled WGS sequence"/>
</dbReference>
<evidence type="ECO:0008006" key="4">
    <source>
        <dbReference type="Google" id="ProtNLM"/>
    </source>
</evidence>
<sequence length="444" mass="46365">MRIPMLSPLVLALAIAHGAQAAPLTDVRPQDLRLDVDARGEITTANRMNLSDGSRSAVFRVRLAAGQAVRLELSGSLRGRLAVLDDGTFVAGAEGRGLTYRSERGGEVLVAVSGADGDAYGPFVLRATEQATYAGGPLRPGMDVSDWMQGGGSKHYVLEIAEPALYTIDMASTEFDSVLELSGPSGRFSDDDSGEGSLDARITAVLEPGTYALEAKSYGSGGGQFSLTIAERALPEGVSLQGGGVLPLDGSTVTGFATQSGTEYTLTLSERAALTVDMRSSEVDSYLELSGEGVSINDDDGGDGLDARIGTVLGPGTYTVKARSFSNDAGMFTLSATLGEVPADIGGGELRVGTPHETILMPGARDAYSFSIRRAGNYVIDMTSDAIDSMLSLHRDGEEIASDDDGGDGLNSRISMRLERGSYTLYARALGSRSGAYTVSVRAE</sequence>
<feature type="signal peptide" evidence="1">
    <location>
        <begin position="1"/>
        <end position="21"/>
    </location>
</feature>
<gene>
    <name evidence="2" type="ORF">ACFO3Q_05440</name>
</gene>
<accession>A0ABV9NJY5</accession>
<dbReference type="Gene3D" id="2.60.120.380">
    <property type="match status" value="3"/>
</dbReference>
<keyword evidence="1" id="KW-0732">Signal</keyword>
<evidence type="ECO:0000256" key="1">
    <source>
        <dbReference type="SAM" id="SignalP"/>
    </source>
</evidence>
<name>A0ABV9NJY5_9GAMM</name>
<evidence type="ECO:0000313" key="2">
    <source>
        <dbReference type="EMBL" id="MFC4727609.1"/>
    </source>
</evidence>
<proteinExistence type="predicted"/>
<evidence type="ECO:0000313" key="3">
    <source>
        <dbReference type="Proteomes" id="UP001595892"/>
    </source>
</evidence>
<feature type="chain" id="PRO_5047028618" description="ABC transporter substrate-binding protein" evidence="1">
    <location>
        <begin position="22"/>
        <end position="444"/>
    </location>
</feature>
<protein>
    <recommendedName>
        <fullName evidence="4">ABC transporter substrate-binding protein</fullName>
    </recommendedName>
</protein>
<reference evidence="3" key="1">
    <citation type="journal article" date="2019" name="Int. J. Syst. Evol. Microbiol.">
        <title>The Global Catalogue of Microorganisms (GCM) 10K type strain sequencing project: providing services to taxonomists for standard genome sequencing and annotation.</title>
        <authorList>
            <consortium name="The Broad Institute Genomics Platform"/>
            <consortium name="The Broad Institute Genome Sequencing Center for Infectious Disease"/>
            <person name="Wu L."/>
            <person name="Ma J."/>
        </authorList>
    </citation>
    <scope>NUCLEOTIDE SEQUENCE [LARGE SCALE GENOMIC DNA]</scope>
    <source>
        <strain evidence="3">CGMCC 1.13574</strain>
    </source>
</reference>
<dbReference type="RefSeq" id="WP_377003616.1">
    <property type="nucleotide sequence ID" value="NZ_JBHSGG010000014.1"/>
</dbReference>
<keyword evidence="3" id="KW-1185">Reference proteome</keyword>
<comment type="caution">
    <text evidence="2">The sequence shown here is derived from an EMBL/GenBank/DDBJ whole genome shotgun (WGS) entry which is preliminary data.</text>
</comment>
<dbReference type="EMBL" id="JBHSGG010000014">
    <property type="protein sequence ID" value="MFC4727609.1"/>
    <property type="molecule type" value="Genomic_DNA"/>
</dbReference>